<dbReference type="GO" id="GO:0005737">
    <property type="term" value="C:cytoplasm"/>
    <property type="evidence" value="ECO:0007669"/>
    <property type="project" value="TreeGrafter"/>
</dbReference>
<dbReference type="Proteomes" id="UP000834106">
    <property type="component" value="Chromosome 13"/>
</dbReference>
<accession>A0AAD1ZTG7</accession>
<dbReference type="PANTHER" id="PTHR14217">
    <property type="entry name" value="INOSITOL-TETRAKISPHOSPHATE 1-KINASE"/>
    <property type="match status" value="1"/>
</dbReference>
<reference evidence="1" key="1">
    <citation type="submission" date="2023-05" db="EMBL/GenBank/DDBJ databases">
        <authorList>
            <person name="Huff M."/>
        </authorList>
    </citation>
    <scope>NUCLEOTIDE SEQUENCE</scope>
</reference>
<dbReference type="AlphaFoldDB" id="A0AAD1ZTG7"/>
<dbReference type="InterPro" id="IPR008656">
    <property type="entry name" value="Inositol_tetrakis-P_1-kinase"/>
</dbReference>
<dbReference type="GO" id="GO:0005524">
    <property type="term" value="F:ATP binding"/>
    <property type="evidence" value="ECO:0007669"/>
    <property type="project" value="InterPro"/>
</dbReference>
<evidence type="ECO:0000313" key="1">
    <source>
        <dbReference type="EMBL" id="CAI9773931.1"/>
    </source>
</evidence>
<dbReference type="PANTHER" id="PTHR14217:SF1">
    <property type="entry name" value="INOSITOL-TETRAKISPHOSPHATE 1-KINASE"/>
    <property type="match status" value="1"/>
</dbReference>
<name>A0AAD1ZTG7_9LAMI</name>
<dbReference type="GO" id="GO:0052725">
    <property type="term" value="F:inositol-1,3,4-trisphosphate 6-kinase activity"/>
    <property type="evidence" value="ECO:0007669"/>
    <property type="project" value="InterPro"/>
</dbReference>
<gene>
    <name evidence="1" type="ORF">FPE_LOCUS21361</name>
</gene>
<dbReference type="EMBL" id="OU503048">
    <property type="protein sequence ID" value="CAI9773931.1"/>
    <property type="molecule type" value="Genomic_DNA"/>
</dbReference>
<dbReference type="GO" id="GO:0000287">
    <property type="term" value="F:magnesium ion binding"/>
    <property type="evidence" value="ECO:0007669"/>
    <property type="project" value="InterPro"/>
</dbReference>
<organism evidence="1 2">
    <name type="scientific">Fraxinus pennsylvanica</name>
    <dbReference type="NCBI Taxonomy" id="56036"/>
    <lineage>
        <taxon>Eukaryota</taxon>
        <taxon>Viridiplantae</taxon>
        <taxon>Streptophyta</taxon>
        <taxon>Embryophyta</taxon>
        <taxon>Tracheophyta</taxon>
        <taxon>Spermatophyta</taxon>
        <taxon>Magnoliopsida</taxon>
        <taxon>eudicotyledons</taxon>
        <taxon>Gunneridae</taxon>
        <taxon>Pentapetalae</taxon>
        <taxon>asterids</taxon>
        <taxon>lamiids</taxon>
        <taxon>Lamiales</taxon>
        <taxon>Oleaceae</taxon>
        <taxon>Oleeae</taxon>
        <taxon>Fraxinus</taxon>
    </lineage>
</organism>
<protein>
    <submittedName>
        <fullName evidence="1">Uncharacterized protein</fullName>
    </submittedName>
</protein>
<keyword evidence="2" id="KW-1185">Reference proteome</keyword>
<evidence type="ECO:0000313" key="2">
    <source>
        <dbReference type="Proteomes" id="UP000834106"/>
    </source>
</evidence>
<dbReference type="GO" id="GO:0052726">
    <property type="term" value="F:inositol-1,3,4-trisphosphate 5-kinase activity"/>
    <property type="evidence" value="ECO:0007669"/>
    <property type="project" value="InterPro"/>
</dbReference>
<dbReference type="GO" id="GO:0032957">
    <property type="term" value="P:inositol trisphosphate metabolic process"/>
    <property type="evidence" value="ECO:0007669"/>
    <property type="project" value="InterPro"/>
</dbReference>
<dbReference type="Gene3D" id="3.40.50.11370">
    <property type="match status" value="1"/>
</dbReference>
<proteinExistence type="predicted"/>
<dbReference type="GO" id="GO:0047325">
    <property type="term" value="F:inositol-3,4,5,6-tetrakisphosphate 1-kinase activity"/>
    <property type="evidence" value="ECO:0007669"/>
    <property type="project" value="InterPro"/>
</dbReference>
<sequence length="204" mass="23079">MKTSPFDRALIICFGSYATAKPSGLSYGQGLSAPELLPTNHRQASGKDIMTTVGYVMKRSREEDFAKRGAFPFCPTENGLIFLPLNYELHISSQLQEVDAILHKATDEIMAVEMGSPAESAKKNTFTRNMEELQRYIECQSGCCVIDPFSYIHPVLDRHKIQQILLGLENLKIKGHCKIRCSHFLKVDCFNERNLWSNLKLHVV</sequence>